<feature type="non-terminal residue" evidence="2">
    <location>
        <position position="1"/>
    </location>
</feature>
<name>A0A383D8W0_9ZZZZ</name>
<dbReference type="EMBL" id="UINC01215137">
    <property type="protein sequence ID" value="SVE40685.1"/>
    <property type="molecule type" value="Genomic_DNA"/>
</dbReference>
<feature type="compositionally biased region" description="Basic residues" evidence="1">
    <location>
        <begin position="45"/>
        <end position="59"/>
    </location>
</feature>
<proteinExistence type="predicted"/>
<accession>A0A383D8W0</accession>
<evidence type="ECO:0000256" key="1">
    <source>
        <dbReference type="SAM" id="MobiDB-lite"/>
    </source>
</evidence>
<organism evidence="2">
    <name type="scientific">marine metagenome</name>
    <dbReference type="NCBI Taxonomy" id="408172"/>
    <lineage>
        <taxon>unclassified sequences</taxon>
        <taxon>metagenomes</taxon>
        <taxon>ecological metagenomes</taxon>
    </lineage>
</organism>
<sequence length="93" mass="10897">EEPKSYKPTGRPAGWHWMSEFVDKDGNVFHKGKEQPKLKGTLKPTKVKPPKKRKIKRRTKEQMLVARHKEKKVALKKAVKKQQDFLDHNINKG</sequence>
<reference evidence="2" key="1">
    <citation type="submission" date="2018-05" db="EMBL/GenBank/DDBJ databases">
        <authorList>
            <person name="Lanie J.A."/>
            <person name="Ng W.-L."/>
            <person name="Kazmierczak K.M."/>
            <person name="Andrzejewski T.M."/>
            <person name="Davidsen T.M."/>
            <person name="Wayne K.J."/>
            <person name="Tettelin H."/>
            <person name="Glass J.I."/>
            <person name="Rusch D."/>
            <person name="Podicherti R."/>
            <person name="Tsui H.-C.T."/>
            <person name="Winkler M.E."/>
        </authorList>
    </citation>
    <scope>NUCLEOTIDE SEQUENCE</scope>
</reference>
<protein>
    <submittedName>
        <fullName evidence="2">Uncharacterized protein</fullName>
    </submittedName>
</protein>
<feature type="region of interest" description="Disordered" evidence="1">
    <location>
        <begin position="32"/>
        <end position="60"/>
    </location>
</feature>
<evidence type="ECO:0000313" key="2">
    <source>
        <dbReference type="EMBL" id="SVE40685.1"/>
    </source>
</evidence>
<dbReference type="AlphaFoldDB" id="A0A383D8W0"/>
<gene>
    <name evidence="2" type="ORF">METZ01_LOCUS493539</name>
</gene>